<feature type="region of interest" description="Disordered" evidence="1">
    <location>
        <begin position="64"/>
        <end position="97"/>
    </location>
</feature>
<sequence length="97" mass="10850">MFSGRLRIKIIPTIALVKEGKTKDYIVGFTDLGNCDDFSTDMLEWRIAQADVIIYTGNLLEPPDQEKKKTSASLLGRGGMKQKIIRGRDSDDSDDDL</sequence>
<dbReference type="Gene3D" id="3.40.30.10">
    <property type="entry name" value="Glutaredoxin"/>
    <property type="match status" value="1"/>
</dbReference>
<evidence type="ECO:0000313" key="3">
    <source>
        <dbReference type="Proteomes" id="UP001159363"/>
    </source>
</evidence>
<proteinExistence type="predicted"/>
<comment type="caution">
    <text evidence="2">The sequence shown here is derived from an EMBL/GenBank/DDBJ whole genome shotgun (WGS) entry which is preliminary data.</text>
</comment>
<dbReference type="SUPFAM" id="SSF52833">
    <property type="entry name" value="Thioredoxin-like"/>
    <property type="match status" value="1"/>
</dbReference>
<organism evidence="2 3">
    <name type="scientific">Dryococelus australis</name>
    <dbReference type="NCBI Taxonomy" id="614101"/>
    <lineage>
        <taxon>Eukaryota</taxon>
        <taxon>Metazoa</taxon>
        <taxon>Ecdysozoa</taxon>
        <taxon>Arthropoda</taxon>
        <taxon>Hexapoda</taxon>
        <taxon>Insecta</taxon>
        <taxon>Pterygota</taxon>
        <taxon>Neoptera</taxon>
        <taxon>Polyneoptera</taxon>
        <taxon>Phasmatodea</taxon>
        <taxon>Verophasmatodea</taxon>
        <taxon>Anareolatae</taxon>
        <taxon>Phasmatidae</taxon>
        <taxon>Eurycanthinae</taxon>
        <taxon>Dryococelus</taxon>
    </lineage>
</organism>
<name>A0ABQ9FZD9_9NEOP</name>
<dbReference type="Proteomes" id="UP001159363">
    <property type="component" value="Chromosome 16"/>
</dbReference>
<protein>
    <submittedName>
        <fullName evidence="2">Uncharacterized protein</fullName>
    </submittedName>
</protein>
<accession>A0ABQ9FZD9</accession>
<reference evidence="2 3" key="1">
    <citation type="submission" date="2023-02" db="EMBL/GenBank/DDBJ databases">
        <title>LHISI_Scaffold_Assembly.</title>
        <authorList>
            <person name="Stuart O.P."/>
            <person name="Cleave R."/>
            <person name="Magrath M.J.L."/>
            <person name="Mikheyev A.S."/>
        </authorList>
    </citation>
    <scope>NUCLEOTIDE SEQUENCE [LARGE SCALE GENOMIC DNA]</scope>
    <source>
        <strain evidence="2">Daus_M_001</strain>
        <tissue evidence="2">Leg muscle</tissue>
    </source>
</reference>
<gene>
    <name evidence="2" type="ORF">PR048_033130</name>
</gene>
<evidence type="ECO:0000256" key="1">
    <source>
        <dbReference type="SAM" id="MobiDB-lite"/>
    </source>
</evidence>
<evidence type="ECO:0000313" key="2">
    <source>
        <dbReference type="EMBL" id="KAJ8865610.1"/>
    </source>
</evidence>
<dbReference type="EMBL" id="JARBHB010000017">
    <property type="protein sequence ID" value="KAJ8865610.1"/>
    <property type="molecule type" value="Genomic_DNA"/>
</dbReference>
<dbReference type="PANTHER" id="PTHR21148">
    <property type="entry name" value="THIOREDOXIN DOMAIN-CONTAINING PROTEIN 9"/>
    <property type="match status" value="1"/>
</dbReference>
<dbReference type="InterPro" id="IPR036249">
    <property type="entry name" value="Thioredoxin-like_sf"/>
</dbReference>
<keyword evidence="3" id="KW-1185">Reference proteome</keyword>